<keyword evidence="3" id="KW-1185">Reference proteome</keyword>
<dbReference type="EMBL" id="CAJOBP010029979">
    <property type="protein sequence ID" value="CAF4651966.1"/>
    <property type="molecule type" value="Genomic_DNA"/>
</dbReference>
<dbReference type="Proteomes" id="UP000663873">
    <property type="component" value="Unassembled WGS sequence"/>
</dbReference>
<reference evidence="2" key="1">
    <citation type="submission" date="2021-02" db="EMBL/GenBank/DDBJ databases">
        <authorList>
            <person name="Nowell W R."/>
        </authorList>
    </citation>
    <scope>NUCLEOTIDE SEQUENCE</scope>
</reference>
<evidence type="ECO:0000313" key="2">
    <source>
        <dbReference type="EMBL" id="CAF4651966.1"/>
    </source>
</evidence>
<sequence>MHGMNYWPPTRFPTKHDSILYDTAKINKELEEKSSIIHDLCPDNWAQIFEYFEIMDLFTTFGSITDAVDQVLFNENNRFLLRGLILDAGVKDVPESIPFNRVISLTLNETTSLGVL</sequence>
<accession>A0A821FLZ0</accession>
<dbReference type="EMBL" id="CAJOBO010006920">
    <property type="protein sequence ID" value="CAF4567618.1"/>
    <property type="molecule type" value="Genomic_DNA"/>
</dbReference>
<gene>
    <name evidence="1" type="ORF">HFQ381_LOCUS31825</name>
    <name evidence="2" type="ORF">UJA718_LOCUS33762</name>
</gene>
<evidence type="ECO:0000313" key="1">
    <source>
        <dbReference type="EMBL" id="CAF4567618.1"/>
    </source>
</evidence>
<organism evidence="2 3">
    <name type="scientific">Rotaria socialis</name>
    <dbReference type="NCBI Taxonomy" id="392032"/>
    <lineage>
        <taxon>Eukaryota</taxon>
        <taxon>Metazoa</taxon>
        <taxon>Spiralia</taxon>
        <taxon>Gnathifera</taxon>
        <taxon>Rotifera</taxon>
        <taxon>Eurotatoria</taxon>
        <taxon>Bdelloidea</taxon>
        <taxon>Philodinida</taxon>
        <taxon>Philodinidae</taxon>
        <taxon>Rotaria</taxon>
    </lineage>
</organism>
<protein>
    <submittedName>
        <fullName evidence="2">Uncharacterized protein</fullName>
    </submittedName>
</protein>
<dbReference type="AlphaFoldDB" id="A0A821FLZ0"/>
<proteinExistence type="predicted"/>
<name>A0A821FLZ0_9BILA</name>
<dbReference type="Proteomes" id="UP000663851">
    <property type="component" value="Unassembled WGS sequence"/>
</dbReference>
<evidence type="ECO:0000313" key="3">
    <source>
        <dbReference type="Proteomes" id="UP000663873"/>
    </source>
</evidence>
<comment type="caution">
    <text evidence="2">The sequence shown here is derived from an EMBL/GenBank/DDBJ whole genome shotgun (WGS) entry which is preliminary data.</text>
</comment>